<accession>A0A0N4VQI8</accession>
<dbReference type="EMBL" id="UXUI01014607">
    <property type="protein sequence ID" value="VDD97683.1"/>
    <property type="molecule type" value="Genomic_DNA"/>
</dbReference>
<dbReference type="WBParaSite" id="EVEC_0001328901-mRNA-1">
    <property type="protein sequence ID" value="EVEC_0001328901-mRNA-1"/>
    <property type="gene ID" value="EVEC_0001328901"/>
</dbReference>
<evidence type="ECO:0000313" key="1">
    <source>
        <dbReference type="EMBL" id="VDD97683.1"/>
    </source>
</evidence>
<evidence type="ECO:0000313" key="3">
    <source>
        <dbReference type="WBParaSite" id="EVEC_0001328901-mRNA-1"/>
    </source>
</evidence>
<evidence type="ECO:0000313" key="2">
    <source>
        <dbReference type="Proteomes" id="UP000274131"/>
    </source>
</evidence>
<proteinExistence type="predicted"/>
<gene>
    <name evidence="1" type="ORF">EVEC_LOCUS12434</name>
</gene>
<sequence length="392" mass="43467">AAPRTTPKPTFVDSSGTEFLLVFPWNNAPIGSKQDIYLDLINLDEFSSAHVNITYYTLNENNTSEKNEDYLDVPPTNASTYFLPKSCVCQKRTYMTGVDQVPSTKIYLVSDIPISVVGHNYYNGIGDSFGVWSTTAAKKVYKVSLPSALVSENPTEGFETLYFLTETDNNITANVHQKYNSIQFSISLKGDLAADTAVLTIEPDDRIIFVTGTEPFAIVVAVRNLPAIGGQNGTDFGCFMPSSFFLRRALKYEAILEIQLEIKTPLQFTQAHTRINEASDFSGGLGNVIIGDETTRNTSTHDGKPIDSDSYTVFKYDKVQRYYQTISDETQGFHWFSAEGEYTLYICAAGNGSAASYTPRIQDSDLPLISAILEKWSPELFLPISRSYLANS</sequence>
<organism evidence="3">
    <name type="scientific">Enterobius vermicularis</name>
    <name type="common">Human pinworm</name>
    <dbReference type="NCBI Taxonomy" id="51028"/>
    <lineage>
        <taxon>Eukaryota</taxon>
        <taxon>Metazoa</taxon>
        <taxon>Ecdysozoa</taxon>
        <taxon>Nematoda</taxon>
        <taxon>Chromadorea</taxon>
        <taxon>Rhabditida</taxon>
        <taxon>Spirurina</taxon>
        <taxon>Oxyuridomorpha</taxon>
        <taxon>Oxyuroidea</taxon>
        <taxon>Oxyuridae</taxon>
        <taxon>Enterobius</taxon>
    </lineage>
</organism>
<reference evidence="3" key="1">
    <citation type="submission" date="2017-02" db="UniProtKB">
        <authorList>
            <consortium name="WormBaseParasite"/>
        </authorList>
    </citation>
    <scope>IDENTIFICATION</scope>
</reference>
<keyword evidence="2" id="KW-1185">Reference proteome</keyword>
<dbReference type="OrthoDB" id="5845376at2759"/>
<dbReference type="Proteomes" id="UP000274131">
    <property type="component" value="Unassembled WGS sequence"/>
</dbReference>
<reference evidence="1 2" key="2">
    <citation type="submission" date="2018-10" db="EMBL/GenBank/DDBJ databases">
        <authorList>
            <consortium name="Pathogen Informatics"/>
        </authorList>
    </citation>
    <scope>NUCLEOTIDE SEQUENCE [LARGE SCALE GENOMIC DNA]</scope>
</reference>
<protein>
    <submittedName>
        <fullName evidence="3">IgGFc_binding domain-containing protein</fullName>
    </submittedName>
</protein>
<name>A0A0N4VQI8_ENTVE</name>
<dbReference type="AlphaFoldDB" id="A0A0N4VQI8"/>